<reference evidence="1" key="1">
    <citation type="submission" date="2022-01" db="EMBL/GenBank/DDBJ databases">
        <authorList>
            <person name="King R."/>
        </authorList>
    </citation>
    <scope>NUCLEOTIDE SEQUENCE</scope>
</reference>
<name>A0A9P0CQY8_9CUCU</name>
<organism evidence="1 2">
    <name type="scientific">Psylliodes chrysocephalus</name>
    <dbReference type="NCBI Taxonomy" id="3402493"/>
    <lineage>
        <taxon>Eukaryota</taxon>
        <taxon>Metazoa</taxon>
        <taxon>Ecdysozoa</taxon>
        <taxon>Arthropoda</taxon>
        <taxon>Hexapoda</taxon>
        <taxon>Insecta</taxon>
        <taxon>Pterygota</taxon>
        <taxon>Neoptera</taxon>
        <taxon>Endopterygota</taxon>
        <taxon>Coleoptera</taxon>
        <taxon>Polyphaga</taxon>
        <taxon>Cucujiformia</taxon>
        <taxon>Chrysomeloidea</taxon>
        <taxon>Chrysomelidae</taxon>
        <taxon>Galerucinae</taxon>
        <taxon>Alticini</taxon>
        <taxon>Psylliodes</taxon>
    </lineage>
</organism>
<proteinExistence type="predicted"/>
<keyword evidence="2" id="KW-1185">Reference proteome</keyword>
<accession>A0A9P0CQY8</accession>
<sequence length="194" mass="22049">MHWVLKKIKIDLNFKCEQCDMSKNEFLDAIGLESTDKLKPKFLLYIITQKNLIMHELQDKICILNKKIDLICQINALLSTTAAAKIIRVGQEISNDKNRTSCNSNSVDIEKPCSTKQSYGNSLGVPQKRQHYKFQNKDVATINLEQDTLNKCHEISNFASTVITINSATEINSDVKKNPTNDWKTVTNSKKTTK</sequence>
<dbReference type="EMBL" id="OV651828">
    <property type="protein sequence ID" value="CAH1104290.1"/>
    <property type="molecule type" value="Genomic_DNA"/>
</dbReference>
<dbReference type="Proteomes" id="UP001153636">
    <property type="component" value="Chromosome 16"/>
</dbReference>
<evidence type="ECO:0000313" key="2">
    <source>
        <dbReference type="Proteomes" id="UP001153636"/>
    </source>
</evidence>
<gene>
    <name evidence="1" type="ORF">PSYICH_LOCUS5150</name>
</gene>
<protein>
    <submittedName>
        <fullName evidence="1">Uncharacterized protein</fullName>
    </submittedName>
</protein>
<evidence type="ECO:0000313" key="1">
    <source>
        <dbReference type="EMBL" id="CAH1104290.1"/>
    </source>
</evidence>
<dbReference type="AlphaFoldDB" id="A0A9P0CQY8"/>